<evidence type="ECO:0000313" key="3">
    <source>
        <dbReference type="EMBL" id="CAI0554630.1"/>
    </source>
</evidence>
<feature type="region of interest" description="Disordered" evidence="1">
    <location>
        <begin position="374"/>
        <end position="398"/>
    </location>
</feature>
<sequence length="561" mass="66983">MVLFDFKSDKHFVTSSDETTIRVCELRDLTIHPSYIRKAHWKEVGTIIVDSDDNGDDDDLAEEQYYDGLLFFDGHGKIDGQEALTKLAQHLTRSGLMVSPGGYCFQDVTELGEHKELGVHYLRLNDLFSWPRHGVDLARITSWQRLELKYTIPRKRKISKQPTVGGGVSKEKYEELKRILNKKDEELEKAINEMEDEIQKLRENKEEELQKLREEMEETIEKKDMELRKANRRKDEEKRPKPMTEGVSKEKYEGLRRILRERDEELEKMREDSEEDLQKLRDEKDEEIRKLKEEMEDASEKHEEEFRKLRKERDEMQKQLKKNDGVQQTLIKRGSDDLQKLRKEKAEELRKLREEMQEEIEKARKKKYEEEVEAWEREKDEGANPSREPDEELKKPRDEVETLRWTRLPTTQVTTDEAVHKRRRRAVPPTTWSSEQDSYMIYRYENNMKADFCGFFQGILNLQVVDEDTRDWPAPPKITVFSWESEAFDRNNWWFVKMVHPTDGGRLTMLAYYDGDRNYTTGFRGYPTRLAFGRGTITWASKIFFMIYLFGEFKLAFMYRD</sequence>
<evidence type="ECO:0000256" key="1">
    <source>
        <dbReference type="SAM" id="MobiDB-lite"/>
    </source>
</evidence>
<gene>
    <name evidence="3" type="ORF">LITE_LOCUS47267</name>
</gene>
<dbReference type="Proteomes" id="UP001154282">
    <property type="component" value="Unassembled WGS sequence"/>
</dbReference>
<dbReference type="EMBL" id="CAMGYJ010000010">
    <property type="protein sequence ID" value="CAI0554630.1"/>
    <property type="molecule type" value="Genomic_DNA"/>
</dbReference>
<evidence type="ECO:0000256" key="2">
    <source>
        <dbReference type="SAM" id="Phobius"/>
    </source>
</evidence>
<dbReference type="AlphaFoldDB" id="A0AAV0RBB7"/>
<accession>A0AAV0RBB7</accession>
<feature type="region of interest" description="Disordered" evidence="1">
    <location>
        <begin position="216"/>
        <end position="307"/>
    </location>
</feature>
<keyword evidence="4" id="KW-1185">Reference proteome</keyword>
<evidence type="ECO:0000313" key="4">
    <source>
        <dbReference type="Proteomes" id="UP001154282"/>
    </source>
</evidence>
<keyword evidence="2" id="KW-1133">Transmembrane helix</keyword>
<feature type="transmembrane region" description="Helical" evidence="2">
    <location>
        <begin position="539"/>
        <end position="557"/>
    </location>
</feature>
<keyword evidence="2" id="KW-0812">Transmembrane</keyword>
<proteinExistence type="predicted"/>
<reference evidence="3" key="1">
    <citation type="submission" date="2022-08" db="EMBL/GenBank/DDBJ databases">
        <authorList>
            <person name="Gutierrez-Valencia J."/>
        </authorList>
    </citation>
    <scope>NUCLEOTIDE SEQUENCE</scope>
</reference>
<keyword evidence="2" id="KW-0472">Membrane</keyword>
<comment type="caution">
    <text evidence="3">The sequence shown here is derived from an EMBL/GenBank/DDBJ whole genome shotgun (WGS) entry which is preliminary data.</text>
</comment>
<protein>
    <submittedName>
        <fullName evidence="3">Uncharacterized protein</fullName>
    </submittedName>
</protein>
<feature type="region of interest" description="Disordered" evidence="1">
    <location>
        <begin position="318"/>
        <end position="337"/>
    </location>
</feature>
<name>A0AAV0RBB7_9ROSI</name>
<organism evidence="3 4">
    <name type="scientific">Linum tenue</name>
    <dbReference type="NCBI Taxonomy" id="586396"/>
    <lineage>
        <taxon>Eukaryota</taxon>
        <taxon>Viridiplantae</taxon>
        <taxon>Streptophyta</taxon>
        <taxon>Embryophyta</taxon>
        <taxon>Tracheophyta</taxon>
        <taxon>Spermatophyta</taxon>
        <taxon>Magnoliopsida</taxon>
        <taxon>eudicotyledons</taxon>
        <taxon>Gunneridae</taxon>
        <taxon>Pentapetalae</taxon>
        <taxon>rosids</taxon>
        <taxon>fabids</taxon>
        <taxon>Malpighiales</taxon>
        <taxon>Linaceae</taxon>
        <taxon>Linum</taxon>
    </lineage>
</organism>